<dbReference type="PRINTS" id="PR00332">
    <property type="entry name" value="HISTRIAD"/>
</dbReference>
<dbReference type="InterPro" id="IPR036265">
    <property type="entry name" value="HIT-like_sf"/>
</dbReference>
<dbReference type="Pfam" id="PF01230">
    <property type="entry name" value="HIT"/>
    <property type="match status" value="1"/>
</dbReference>
<dbReference type="GO" id="GO:0008168">
    <property type="term" value="F:methyltransferase activity"/>
    <property type="evidence" value="ECO:0007669"/>
    <property type="project" value="UniProtKB-KW"/>
</dbReference>
<dbReference type="InterPro" id="IPR019808">
    <property type="entry name" value="Histidine_triad_CS"/>
</dbReference>
<evidence type="ECO:0000256" key="1">
    <source>
        <dbReference type="PROSITE-ProRule" id="PRU00464"/>
    </source>
</evidence>
<dbReference type="RefSeq" id="WP_396570215.1">
    <property type="nucleotide sequence ID" value="NZ_JBITRD010000011.1"/>
</dbReference>
<dbReference type="PROSITE" id="PS51084">
    <property type="entry name" value="HIT_2"/>
    <property type="match status" value="1"/>
</dbReference>
<comment type="caution">
    <text evidence="3">The sequence shown here is derived from an EMBL/GenBank/DDBJ whole genome shotgun (WGS) entry which is preliminary data.</text>
</comment>
<dbReference type="PROSITE" id="PS00892">
    <property type="entry name" value="HIT_1"/>
    <property type="match status" value="1"/>
</dbReference>
<keyword evidence="3" id="KW-0808">Transferase</keyword>
<reference evidence="3 4" key="1">
    <citation type="submission" date="2024-08" db="EMBL/GenBank/DDBJ databases">
        <authorList>
            <person name="Vancuren S.J."/>
            <person name="Allen-Vercoe E."/>
        </authorList>
    </citation>
    <scope>NUCLEOTIDE SEQUENCE [LARGE SCALE GENOMIC DNA]</scope>
    <source>
        <strain evidence="3 4">16-6-I_42_FAA</strain>
    </source>
</reference>
<sequence>MMKDENCIFCKLANGDIPTATVYEDGDFRVILDANPAAKGHALILPKEHYANLYEIDDELAGKSMILAKKMITKLTKALGCDGYNIVQNNGEAAGQTVFHYHVHMIPRHKDDKVGLGWTMHELTEEEKEDVLSKIK</sequence>
<dbReference type="SUPFAM" id="SSF54197">
    <property type="entry name" value="HIT-like"/>
    <property type="match status" value="1"/>
</dbReference>
<name>A0ABW8AYD4_9FIRM</name>
<organism evidence="3 4">
    <name type="scientific">Dorea amylophila</name>
    <dbReference type="NCBI Taxonomy" id="2981789"/>
    <lineage>
        <taxon>Bacteria</taxon>
        <taxon>Bacillati</taxon>
        <taxon>Bacillota</taxon>
        <taxon>Clostridia</taxon>
        <taxon>Lachnospirales</taxon>
        <taxon>Lachnospiraceae</taxon>
        <taxon>Dorea</taxon>
    </lineage>
</organism>
<keyword evidence="4" id="KW-1185">Reference proteome</keyword>
<evidence type="ECO:0000313" key="3">
    <source>
        <dbReference type="EMBL" id="MFI7845391.1"/>
    </source>
</evidence>
<evidence type="ECO:0000313" key="4">
    <source>
        <dbReference type="Proteomes" id="UP001614216"/>
    </source>
</evidence>
<gene>
    <name evidence="3" type="ORF">ACIF0M_07510</name>
</gene>
<dbReference type="Gene3D" id="3.30.428.10">
    <property type="entry name" value="HIT-like"/>
    <property type="match status" value="1"/>
</dbReference>
<dbReference type="PANTHER" id="PTHR46648">
    <property type="entry name" value="HIT FAMILY PROTEIN 1"/>
    <property type="match status" value="1"/>
</dbReference>
<feature type="domain" description="HIT" evidence="2">
    <location>
        <begin position="8"/>
        <end position="115"/>
    </location>
</feature>
<evidence type="ECO:0000259" key="2">
    <source>
        <dbReference type="PROSITE" id="PS51084"/>
    </source>
</evidence>
<proteinExistence type="predicted"/>
<dbReference type="GO" id="GO:0032259">
    <property type="term" value="P:methylation"/>
    <property type="evidence" value="ECO:0007669"/>
    <property type="project" value="UniProtKB-KW"/>
</dbReference>
<dbReference type="InterPro" id="IPR011146">
    <property type="entry name" value="HIT-like"/>
</dbReference>
<dbReference type="PANTHER" id="PTHR46648:SF1">
    <property type="entry name" value="ADENOSINE 5'-MONOPHOSPHORAMIDASE HNT1"/>
    <property type="match status" value="1"/>
</dbReference>
<protein>
    <submittedName>
        <fullName evidence="3">HIT family protein</fullName>
        <ecNumber evidence="3">2.1.1.-</ecNumber>
    </submittedName>
</protein>
<dbReference type="EMBL" id="JBITRD010000011">
    <property type="protein sequence ID" value="MFI7845391.1"/>
    <property type="molecule type" value="Genomic_DNA"/>
</dbReference>
<accession>A0ABW8AYD4</accession>
<dbReference type="InterPro" id="IPR001310">
    <property type="entry name" value="Histidine_triad_HIT"/>
</dbReference>
<keyword evidence="3" id="KW-0489">Methyltransferase</keyword>
<dbReference type="InterPro" id="IPR039384">
    <property type="entry name" value="HINT"/>
</dbReference>
<dbReference type="CDD" id="cd01277">
    <property type="entry name" value="HINT_subgroup"/>
    <property type="match status" value="1"/>
</dbReference>
<dbReference type="EC" id="2.1.1.-" evidence="3"/>
<feature type="short sequence motif" description="Histidine triad motif" evidence="1">
    <location>
        <begin position="100"/>
        <end position="104"/>
    </location>
</feature>
<dbReference type="Proteomes" id="UP001614216">
    <property type="component" value="Unassembled WGS sequence"/>
</dbReference>